<keyword evidence="2" id="KW-1185">Reference proteome</keyword>
<organism evidence="1 2">
    <name type="scientific">Streptomyces zagrosensis</name>
    <dbReference type="NCBI Taxonomy" id="1042984"/>
    <lineage>
        <taxon>Bacteria</taxon>
        <taxon>Bacillati</taxon>
        <taxon>Actinomycetota</taxon>
        <taxon>Actinomycetes</taxon>
        <taxon>Kitasatosporales</taxon>
        <taxon>Streptomycetaceae</taxon>
        <taxon>Streptomyces</taxon>
    </lineage>
</organism>
<evidence type="ECO:0000313" key="1">
    <source>
        <dbReference type="EMBL" id="MBB5935053.1"/>
    </source>
</evidence>
<comment type="caution">
    <text evidence="1">The sequence shown here is derived from an EMBL/GenBank/DDBJ whole genome shotgun (WGS) entry which is preliminary data.</text>
</comment>
<accession>A0A7W9Q8B6</accession>
<name>A0A7W9Q8B6_9ACTN</name>
<dbReference type="EMBL" id="JACHJL010000004">
    <property type="protein sequence ID" value="MBB5935053.1"/>
    <property type="molecule type" value="Genomic_DNA"/>
</dbReference>
<reference evidence="1 2" key="1">
    <citation type="submission" date="2020-08" db="EMBL/GenBank/DDBJ databases">
        <title>Genomic Encyclopedia of Type Strains, Phase III (KMG-III): the genomes of soil and plant-associated and newly described type strains.</title>
        <authorList>
            <person name="Whitman W."/>
        </authorList>
    </citation>
    <scope>NUCLEOTIDE SEQUENCE [LARGE SCALE GENOMIC DNA]</scope>
    <source>
        <strain evidence="1 2">CECT 8305</strain>
    </source>
</reference>
<gene>
    <name evidence="1" type="ORF">FHS42_002103</name>
</gene>
<proteinExistence type="predicted"/>
<sequence length="95" mass="10098">MGAGGPRPIDMQLAGFAPVGPVAPVCRCAAWAVGCEARSLRPRFRGAQIPLFAGCFWRVHVGLGDVGTVEAEVEAEQSAYRSVALRIKCTELKGR</sequence>
<evidence type="ECO:0000313" key="2">
    <source>
        <dbReference type="Proteomes" id="UP000588098"/>
    </source>
</evidence>
<dbReference type="Proteomes" id="UP000588098">
    <property type="component" value="Unassembled WGS sequence"/>
</dbReference>
<protein>
    <submittedName>
        <fullName evidence="1">Uncharacterized protein</fullName>
    </submittedName>
</protein>
<dbReference type="AlphaFoldDB" id="A0A7W9Q8B6"/>